<comment type="caution">
    <text evidence="1">The sequence shown here is derived from an EMBL/GenBank/DDBJ whole genome shotgun (WGS) entry which is preliminary data.</text>
</comment>
<gene>
    <name evidence="1" type="ORF">mMyoMyo1_008723</name>
</gene>
<keyword evidence="2" id="KW-1185">Reference proteome</keyword>
<accession>A0A7J7UCR2</accession>
<dbReference type="AlphaFoldDB" id="A0A7J7UCR2"/>
<proteinExistence type="predicted"/>
<organism evidence="1 2">
    <name type="scientific">Myotis myotis</name>
    <name type="common">Greater mouse-eared bat</name>
    <name type="synonym">Vespertilio myotis</name>
    <dbReference type="NCBI Taxonomy" id="51298"/>
    <lineage>
        <taxon>Eukaryota</taxon>
        <taxon>Metazoa</taxon>
        <taxon>Chordata</taxon>
        <taxon>Craniata</taxon>
        <taxon>Vertebrata</taxon>
        <taxon>Euteleostomi</taxon>
        <taxon>Mammalia</taxon>
        <taxon>Eutheria</taxon>
        <taxon>Laurasiatheria</taxon>
        <taxon>Chiroptera</taxon>
        <taxon>Yangochiroptera</taxon>
        <taxon>Vespertilionidae</taxon>
        <taxon>Myotis</taxon>
    </lineage>
</organism>
<evidence type="ECO:0000313" key="2">
    <source>
        <dbReference type="Proteomes" id="UP000527355"/>
    </source>
</evidence>
<evidence type="ECO:0000313" key="1">
    <source>
        <dbReference type="EMBL" id="KAF6310659.1"/>
    </source>
</evidence>
<reference evidence="1 2" key="1">
    <citation type="journal article" date="2020" name="Nature">
        <title>Six reference-quality genomes reveal evolution of bat adaptations.</title>
        <authorList>
            <person name="Jebb D."/>
            <person name="Huang Z."/>
            <person name="Pippel M."/>
            <person name="Hughes G.M."/>
            <person name="Lavrichenko K."/>
            <person name="Devanna P."/>
            <person name="Winkler S."/>
            <person name="Jermiin L.S."/>
            <person name="Skirmuntt E.C."/>
            <person name="Katzourakis A."/>
            <person name="Burkitt-Gray L."/>
            <person name="Ray D.A."/>
            <person name="Sullivan K.A.M."/>
            <person name="Roscito J.G."/>
            <person name="Kirilenko B.M."/>
            <person name="Davalos L.M."/>
            <person name="Corthals A.P."/>
            <person name="Power M.L."/>
            <person name="Jones G."/>
            <person name="Ransome R.D."/>
            <person name="Dechmann D.K.N."/>
            <person name="Locatelli A.G."/>
            <person name="Puechmaille S.J."/>
            <person name="Fedrigo O."/>
            <person name="Jarvis E.D."/>
            <person name="Hiller M."/>
            <person name="Vernes S.C."/>
            <person name="Myers E.W."/>
            <person name="Teeling E.C."/>
        </authorList>
    </citation>
    <scope>NUCLEOTIDE SEQUENCE [LARGE SCALE GENOMIC DNA]</scope>
    <source>
        <strain evidence="1">MMyoMyo1</strain>
        <tissue evidence="1">Flight muscle</tissue>
    </source>
</reference>
<sequence>MCPLDLKPLDQDSQPHCCFTWLWAASPTQFSKGASRWRNFSCVPVRFSTGSFHCPEPGIINTLNIRNIKCSKIHLRHRLGEFYLFFFLIYTHKVKYTSTLEFRKHFYIYFLPLTPPSKKKEKDQHRFNPVLENRKAACESFICI</sequence>
<dbReference type="EMBL" id="JABWUV010000013">
    <property type="protein sequence ID" value="KAF6310659.1"/>
    <property type="molecule type" value="Genomic_DNA"/>
</dbReference>
<dbReference type="Proteomes" id="UP000527355">
    <property type="component" value="Unassembled WGS sequence"/>
</dbReference>
<protein>
    <submittedName>
        <fullName evidence="1">Uncharacterized protein</fullName>
    </submittedName>
</protein>
<name>A0A7J7UCR2_MYOMY</name>